<name>A0AAD4N918_9BILA</name>
<accession>A0AAD4N918</accession>
<gene>
    <name evidence="2" type="ORF">DdX_06135</name>
</gene>
<evidence type="ECO:0000256" key="1">
    <source>
        <dbReference type="SAM" id="MobiDB-lite"/>
    </source>
</evidence>
<comment type="caution">
    <text evidence="2">The sequence shown here is derived from an EMBL/GenBank/DDBJ whole genome shotgun (WGS) entry which is preliminary data.</text>
</comment>
<reference evidence="2" key="1">
    <citation type="submission" date="2022-01" db="EMBL/GenBank/DDBJ databases">
        <title>Genome Sequence Resource for Two Populations of Ditylenchus destructor, the Migratory Endoparasitic Phytonematode.</title>
        <authorList>
            <person name="Zhang H."/>
            <person name="Lin R."/>
            <person name="Xie B."/>
        </authorList>
    </citation>
    <scope>NUCLEOTIDE SEQUENCE</scope>
    <source>
        <strain evidence="2">BazhouSP</strain>
    </source>
</reference>
<dbReference type="EMBL" id="JAKKPZ010000007">
    <property type="protein sequence ID" value="KAI1719017.1"/>
    <property type="molecule type" value="Genomic_DNA"/>
</dbReference>
<sequence length="313" mass="35399">MDYNEKHKNGWNVTRNDGIDNDKRPLRFARDPNHFHSNRIPTGHYHDENNYAIPMNGVFQGGLNRDSVLPNCYRTHQDNSSYSHKSWRPPPSNAHNNRILTGHYHDENNYAIPINGAFQGGLNPGSVLPYGYRTPPGNSSYLHKPWRPHPSNTPKFTSIPPSLLVENDMDCSPLASRMCEDPTSRKRKRIEHTEMENQNEITIISPVSQMDVEARNYNRDVTPIKKSAKVDQKTQTDEPWNPIKCRQRFVNQGTLTEAQLQKPRLIDCASQTVGKFVSLQASDPNKIANLTDILGRLKVANVAVGVPKSASLS</sequence>
<evidence type="ECO:0000313" key="3">
    <source>
        <dbReference type="Proteomes" id="UP001201812"/>
    </source>
</evidence>
<dbReference type="Proteomes" id="UP001201812">
    <property type="component" value="Unassembled WGS sequence"/>
</dbReference>
<feature type="region of interest" description="Disordered" evidence="1">
    <location>
        <begin position="1"/>
        <end position="40"/>
    </location>
</feature>
<protein>
    <submittedName>
        <fullName evidence="2">Uncharacterized protein</fullName>
    </submittedName>
</protein>
<proteinExistence type="predicted"/>
<evidence type="ECO:0000313" key="2">
    <source>
        <dbReference type="EMBL" id="KAI1719017.1"/>
    </source>
</evidence>
<dbReference type="AlphaFoldDB" id="A0AAD4N918"/>
<feature type="compositionally biased region" description="Basic and acidic residues" evidence="1">
    <location>
        <begin position="17"/>
        <end position="34"/>
    </location>
</feature>
<organism evidence="2 3">
    <name type="scientific">Ditylenchus destructor</name>
    <dbReference type="NCBI Taxonomy" id="166010"/>
    <lineage>
        <taxon>Eukaryota</taxon>
        <taxon>Metazoa</taxon>
        <taxon>Ecdysozoa</taxon>
        <taxon>Nematoda</taxon>
        <taxon>Chromadorea</taxon>
        <taxon>Rhabditida</taxon>
        <taxon>Tylenchina</taxon>
        <taxon>Tylenchomorpha</taxon>
        <taxon>Sphaerularioidea</taxon>
        <taxon>Anguinidae</taxon>
        <taxon>Anguininae</taxon>
        <taxon>Ditylenchus</taxon>
    </lineage>
</organism>
<keyword evidence="3" id="KW-1185">Reference proteome</keyword>